<organism evidence="2 3">
    <name type="scientific">Geoglobus ahangari</name>
    <dbReference type="NCBI Taxonomy" id="113653"/>
    <lineage>
        <taxon>Archaea</taxon>
        <taxon>Methanobacteriati</taxon>
        <taxon>Methanobacteriota</taxon>
        <taxon>Archaeoglobi</taxon>
        <taxon>Archaeoglobales</taxon>
        <taxon>Archaeoglobaceae</taxon>
        <taxon>Geoglobus</taxon>
    </lineage>
</organism>
<reference evidence="2 3" key="1">
    <citation type="submission" date="2015-04" db="EMBL/GenBank/DDBJ databases">
        <title>The complete genome sequence of the hyperthermophilic, obligate iron-reducing archaeon Geoglobus ahangari strain 234T.</title>
        <authorList>
            <person name="Manzella M.P."/>
            <person name="Holmes D.E."/>
            <person name="Rocheleau J.M."/>
            <person name="Chung A."/>
            <person name="Reguera G."/>
            <person name="Kashefi K."/>
        </authorList>
    </citation>
    <scope>NUCLEOTIDE SEQUENCE [LARGE SCALE GENOMIC DNA]</scope>
    <source>
        <strain evidence="2 3">234</strain>
    </source>
</reference>
<proteinExistence type="predicted"/>
<dbReference type="EMBL" id="CP011267">
    <property type="protein sequence ID" value="AKG92313.1"/>
    <property type="molecule type" value="Genomic_DNA"/>
</dbReference>
<name>A0A0F7IJA9_9EURY</name>
<dbReference type="Proteomes" id="UP000034723">
    <property type="component" value="Chromosome"/>
</dbReference>
<evidence type="ECO:0000259" key="1">
    <source>
        <dbReference type="Pfam" id="PF10006"/>
    </source>
</evidence>
<sequence>MSAVTERLDVRGLPHPERPPLIMQKLKEHGEVEIIVEVEPKPLMTMLKQQGYEFESRFDGEKWIVRIWRE</sequence>
<dbReference type="InterPro" id="IPR018720">
    <property type="entry name" value="DUF2249"/>
</dbReference>
<feature type="domain" description="DUF2249" evidence="1">
    <location>
        <begin position="8"/>
        <end position="69"/>
    </location>
</feature>
<dbReference type="HOGENOM" id="CLU_2820633_0_0_2"/>
<dbReference type="AlphaFoldDB" id="A0A0F7IJA9"/>
<keyword evidence="3" id="KW-1185">Reference proteome</keyword>
<evidence type="ECO:0000313" key="2">
    <source>
        <dbReference type="EMBL" id="AKG92313.1"/>
    </source>
</evidence>
<dbReference type="KEGG" id="gah:GAH_00334"/>
<dbReference type="Pfam" id="PF10006">
    <property type="entry name" value="DUF2249"/>
    <property type="match status" value="1"/>
</dbReference>
<accession>A0A0F7IJA9</accession>
<dbReference type="InParanoid" id="A0A0F7IJA9"/>
<protein>
    <submittedName>
        <fullName evidence="2">Uncharacterized conserved protein (DUF2249)</fullName>
    </submittedName>
</protein>
<dbReference type="STRING" id="113653.GAH_00334"/>
<evidence type="ECO:0000313" key="3">
    <source>
        <dbReference type="Proteomes" id="UP000034723"/>
    </source>
</evidence>
<gene>
    <name evidence="2" type="ORF">GAH_00334</name>
</gene>